<gene>
    <name evidence="3" type="ORF">HCA46_07540</name>
</gene>
<dbReference type="InterPro" id="IPR015024">
    <property type="entry name" value="PoNi_N"/>
</dbReference>
<dbReference type="InterPro" id="IPR015025">
    <property type="entry name" value="PoNi_C"/>
</dbReference>
<proteinExistence type="predicted"/>
<dbReference type="Pfam" id="PF08928">
    <property type="entry name" value="PoNi_N"/>
    <property type="match status" value="1"/>
</dbReference>
<comment type="caution">
    <text evidence="3">The sequence shown here is derived from an EMBL/GenBank/DDBJ whole genome shotgun (WGS) entry which is preliminary data.</text>
</comment>
<protein>
    <submittedName>
        <fullName evidence="3">DUF1911 domain-containing protein</fullName>
    </submittedName>
</protein>
<name>A0A7X0XQ74_9LIST</name>
<organism evidence="3 4">
    <name type="scientific">Listeria booriae</name>
    <dbReference type="NCBI Taxonomy" id="1552123"/>
    <lineage>
        <taxon>Bacteria</taxon>
        <taxon>Bacillati</taxon>
        <taxon>Bacillota</taxon>
        <taxon>Bacilli</taxon>
        <taxon>Bacillales</taxon>
        <taxon>Listeriaceae</taxon>
        <taxon>Listeria</taxon>
    </lineage>
</organism>
<feature type="domain" description="PoNi C-terminal" evidence="2">
    <location>
        <begin position="125"/>
        <end position="232"/>
    </location>
</feature>
<dbReference type="AlphaFoldDB" id="A0A7X0XQ74"/>
<dbReference type="Pfam" id="PF08929">
    <property type="entry name" value="PoNi_C"/>
    <property type="match status" value="1"/>
</dbReference>
<evidence type="ECO:0000313" key="3">
    <source>
        <dbReference type="EMBL" id="MBC1778683.1"/>
    </source>
</evidence>
<evidence type="ECO:0000259" key="2">
    <source>
        <dbReference type="Pfam" id="PF08929"/>
    </source>
</evidence>
<dbReference type="SUPFAM" id="SSF140731">
    <property type="entry name" value="PA2201 C-terminal domain-like"/>
    <property type="match status" value="1"/>
</dbReference>
<accession>A0A7X0XQ74</accession>
<feature type="domain" description="PoNi N-terminal" evidence="1">
    <location>
        <begin position="3"/>
        <end position="115"/>
    </location>
</feature>
<evidence type="ECO:0000313" key="4">
    <source>
        <dbReference type="Proteomes" id="UP000547643"/>
    </source>
</evidence>
<evidence type="ECO:0000259" key="1">
    <source>
        <dbReference type="Pfam" id="PF08928"/>
    </source>
</evidence>
<dbReference type="Proteomes" id="UP000547643">
    <property type="component" value="Unassembled WGS sequence"/>
</dbReference>
<reference evidence="3 4" key="1">
    <citation type="submission" date="2020-03" db="EMBL/GenBank/DDBJ databases">
        <title>Soil Listeria distribution.</title>
        <authorList>
            <person name="Liao J."/>
            <person name="Wiedmann M."/>
        </authorList>
    </citation>
    <scope>NUCLEOTIDE SEQUENCE [LARGE SCALE GENOMIC DNA]</scope>
    <source>
        <strain evidence="3 4">FSL L7-1017</strain>
    </source>
</reference>
<dbReference type="RefSeq" id="WP_185494815.1">
    <property type="nucleotide sequence ID" value="NZ_JAARUV010000002.1"/>
</dbReference>
<dbReference type="EMBL" id="JAARUV010000002">
    <property type="protein sequence ID" value="MBC1778683.1"/>
    <property type="molecule type" value="Genomic_DNA"/>
</dbReference>
<dbReference type="InterPro" id="IPR028983">
    <property type="entry name" value="PA2201-like_C"/>
</dbReference>
<dbReference type="Gene3D" id="1.10.3920.10">
    <property type="entry name" value="PA2201 C-terminal domain-like"/>
    <property type="match status" value="1"/>
</dbReference>
<sequence>MTREKLKDDKYFKEYLEYEKERIQKFENAIEQVISERGEDDAVKATYIAVQGFYFNTVTALYSSGAPLEEIKTLFPQVIKIMKKCWNSDGAYVEMLWMISIGITLDAPKEQMEELKALIFKDGLKDFLMDTLIHSFDNEWEVTTHEFSNPVPYQDLKVVLETNQSEVALDALKTYLDSKWYVGHDDMGWYESHVLQEDTYSGYWSFESAALVKIKKLNDSCLSENSYYPYDLAHFVG</sequence>